<proteinExistence type="inferred from homology"/>
<dbReference type="GO" id="GO:0005509">
    <property type="term" value="F:calcium ion binding"/>
    <property type="evidence" value="ECO:0007669"/>
    <property type="project" value="InterPro"/>
</dbReference>
<name>A0AA38C897_TAXCH</name>
<dbReference type="Pfam" id="PF00191">
    <property type="entry name" value="Annexin"/>
    <property type="match status" value="4"/>
</dbReference>
<dbReference type="PRINTS" id="PR00196">
    <property type="entry name" value="ANNEXIN"/>
</dbReference>
<evidence type="ECO:0000256" key="1">
    <source>
        <dbReference type="ARBA" id="ARBA00007831"/>
    </source>
</evidence>
<dbReference type="PANTHER" id="PTHR10502:SF102">
    <property type="entry name" value="ANNEXIN B11"/>
    <property type="match status" value="1"/>
</dbReference>
<dbReference type="PANTHER" id="PTHR10502">
    <property type="entry name" value="ANNEXIN"/>
    <property type="match status" value="1"/>
</dbReference>
<accession>A0AA38C897</accession>
<dbReference type="GO" id="GO:0009414">
    <property type="term" value="P:response to water deprivation"/>
    <property type="evidence" value="ECO:0007669"/>
    <property type="project" value="TreeGrafter"/>
</dbReference>
<dbReference type="AlphaFoldDB" id="A0AA38C897"/>
<dbReference type="GO" id="GO:0009408">
    <property type="term" value="P:response to heat"/>
    <property type="evidence" value="ECO:0007669"/>
    <property type="project" value="TreeGrafter"/>
</dbReference>
<keyword evidence="2" id="KW-0677">Repeat</keyword>
<evidence type="ECO:0000256" key="2">
    <source>
        <dbReference type="ARBA" id="ARBA00022737"/>
    </source>
</evidence>
<evidence type="ECO:0008006" key="8">
    <source>
        <dbReference type="Google" id="ProtNLM"/>
    </source>
</evidence>
<dbReference type="EMBL" id="JAHRHJ020000011">
    <property type="protein sequence ID" value="KAH9295817.1"/>
    <property type="molecule type" value="Genomic_DNA"/>
</dbReference>
<evidence type="ECO:0000313" key="6">
    <source>
        <dbReference type="EMBL" id="KAH9295817.1"/>
    </source>
</evidence>
<dbReference type="SUPFAM" id="SSF47874">
    <property type="entry name" value="Annexin"/>
    <property type="match status" value="1"/>
</dbReference>
<dbReference type="GO" id="GO:0005886">
    <property type="term" value="C:plasma membrane"/>
    <property type="evidence" value="ECO:0007669"/>
    <property type="project" value="TreeGrafter"/>
</dbReference>
<comment type="similarity">
    <text evidence="1">Belongs to the annexin family.</text>
</comment>
<organism evidence="6 7">
    <name type="scientific">Taxus chinensis</name>
    <name type="common">Chinese yew</name>
    <name type="synonym">Taxus wallichiana var. chinensis</name>
    <dbReference type="NCBI Taxonomy" id="29808"/>
    <lineage>
        <taxon>Eukaryota</taxon>
        <taxon>Viridiplantae</taxon>
        <taxon>Streptophyta</taxon>
        <taxon>Embryophyta</taxon>
        <taxon>Tracheophyta</taxon>
        <taxon>Spermatophyta</taxon>
        <taxon>Pinopsida</taxon>
        <taxon>Pinidae</taxon>
        <taxon>Conifers II</taxon>
        <taxon>Cupressales</taxon>
        <taxon>Taxaceae</taxon>
        <taxon>Taxus</taxon>
    </lineage>
</organism>
<sequence>MAACAVSCCPNLIAKDCEELHRAFKGLGADQGKIVEILGSKNAKERKEIRETYCAMYKEDLCRRLEKELHGKLEKAVVLWMREQAERDAIIAGTALEGWSTDNRALSEVICTRSSAEIIKIREAYQTQYQRCLEDDVACKTSGPFQKLLLGLLKAHRCDCKAIDMNQAKCDAKRLYEAGEATCGTDEETFIQIMSQRSVMQLRATFGWYKQEYGHDIMKALKKQTQKEFEEAVRVTIKSMYAPAQYFAKVLHNAMKGFLNDDSAVARVLVTRAEADLKEINGAYERKYKMSIVQTLHQEMSGHFKNFCLALTAHPEPFKYCRIDHVTTMPIPPSHCIVYISLDTYDIGQSSASQSSSTTVSTPTISTYTTAIISPTISVPPSVPSPPVVAPSTTPPMVPPTNILDNAIQHDDVHTDDSEDSDDEVDAIELTDESLRQLDFTPLGVDDSYFEETFMANGPSEYRSKTPPSTNVMVLYQGSVNNVDAISSSPPWVAAPLPPFTCTLFINRTFWQHIPIDSMCLETICTCDSLARFDMTLNDILPPLHSPHLYHGYFHIMTTYGLCVFHLMVFVACTPCDSPLTLG</sequence>
<dbReference type="GO" id="GO:0001786">
    <property type="term" value="F:phosphatidylserine binding"/>
    <property type="evidence" value="ECO:0007669"/>
    <property type="project" value="TreeGrafter"/>
</dbReference>
<protein>
    <recommendedName>
        <fullName evidence="8">Annexin</fullName>
    </recommendedName>
</protein>
<dbReference type="Proteomes" id="UP000824469">
    <property type="component" value="Unassembled WGS sequence"/>
</dbReference>
<keyword evidence="4" id="KW-0041">Annexin</keyword>
<evidence type="ECO:0000256" key="3">
    <source>
        <dbReference type="ARBA" id="ARBA00022837"/>
    </source>
</evidence>
<gene>
    <name evidence="6" type="ORF">KI387_039405</name>
</gene>
<evidence type="ECO:0000313" key="7">
    <source>
        <dbReference type="Proteomes" id="UP000824469"/>
    </source>
</evidence>
<evidence type="ECO:0000256" key="5">
    <source>
        <dbReference type="ARBA" id="ARBA00023302"/>
    </source>
</evidence>
<dbReference type="InterPro" id="IPR001464">
    <property type="entry name" value="Annexin"/>
</dbReference>
<keyword evidence="5" id="KW-0111">Calcium/phospholipid-binding</keyword>
<dbReference type="GO" id="GO:0005544">
    <property type="term" value="F:calcium-dependent phospholipid binding"/>
    <property type="evidence" value="ECO:0007669"/>
    <property type="project" value="UniProtKB-KW"/>
</dbReference>
<dbReference type="GO" id="GO:0009651">
    <property type="term" value="P:response to salt stress"/>
    <property type="evidence" value="ECO:0007669"/>
    <property type="project" value="TreeGrafter"/>
</dbReference>
<keyword evidence="3" id="KW-0106">Calcium</keyword>
<dbReference type="InterPro" id="IPR018502">
    <property type="entry name" value="Annexin_repeat"/>
</dbReference>
<dbReference type="GO" id="GO:0009409">
    <property type="term" value="P:response to cold"/>
    <property type="evidence" value="ECO:0007669"/>
    <property type="project" value="TreeGrafter"/>
</dbReference>
<dbReference type="FunFam" id="1.10.220.10:FF:000001">
    <property type="entry name" value="Annexin"/>
    <property type="match status" value="1"/>
</dbReference>
<comment type="caution">
    <text evidence="6">The sequence shown here is derived from an EMBL/GenBank/DDBJ whole genome shotgun (WGS) entry which is preliminary data.</text>
</comment>
<dbReference type="SMART" id="SM00335">
    <property type="entry name" value="ANX"/>
    <property type="match status" value="4"/>
</dbReference>
<dbReference type="FunFam" id="1.10.220.10:FF:000002">
    <property type="entry name" value="Annexin"/>
    <property type="match status" value="1"/>
</dbReference>
<evidence type="ECO:0000256" key="4">
    <source>
        <dbReference type="ARBA" id="ARBA00023216"/>
    </source>
</evidence>
<reference evidence="6 7" key="1">
    <citation type="journal article" date="2021" name="Nat. Plants">
        <title>The Taxus genome provides insights into paclitaxel biosynthesis.</title>
        <authorList>
            <person name="Xiong X."/>
            <person name="Gou J."/>
            <person name="Liao Q."/>
            <person name="Li Y."/>
            <person name="Zhou Q."/>
            <person name="Bi G."/>
            <person name="Li C."/>
            <person name="Du R."/>
            <person name="Wang X."/>
            <person name="Sun T."/>
            <person name="Guo L."/>
            <person name="Liang H."/>
            <person name="Lu P."/>
            <person name="Wu Y."/>
            <person name="Zhang Z."/>
            <person name="Ro D.K."/>
            <person name="Shang Y."/>
            <person name="Huang S."/>
            <person name="Yan J."/>
        </authorList>
    </citation>
    <scope>NUCLEOTIDE SEQUENCE [LARGE SCALE GENOMIC DNA]</scope>
    <source>
        <strain evidence="6">Ta-2019</strain>
    </source>
</reference>
<dbReference type="Gene3D" id="1.10.220.10">
    <property type="entry name" value="Annexin"/>
    <property type="match status" value="4"/>
</dbReference>
<dbReference type="PROSITE" id="PS51897">
    <property type="entry name" value="ANNEXIN_2"/>
    <property type="match status" value="4"/>
</dbReference>
<keyword evidence="7" id="KW-1185">Reference proteome</keyword>
<dbReference type="InterPro" id="IPR037104">
    <property type="entry name" value="Annexin_sf"/>
</dbReference>
<dbReference type="GO" id="GO:0005737">
    <property type="term" value="C:cytoplasm"/>
    <property type="evidence" value="ECO:0007669"/>
    <property type="project" value="TreeGrafter"/>
</dbReference>